<dbReference type="EMBL" id="CP036316">
    <property type="protein sequence ID" value="QDT63381.1"/>
    <property type="molecule type" value="Genomic_DNA"/>
</dbReference>
<dbReference type="OrthoDB" id="281745at2"/>
<reference evidence="2 3" key="1">
    <citation type="submission" date="2019-02" db="EMBL/GenBank/DDBJ databases">
        <title>Deep-cultivation of Planctomycetes and their phenomic and genomic characterization uncovers novel biology.</title>
        <authorList>
            <person name="Wiegand S."/>
            <person name="Jogler M."/>
            <person name="Boedeker C."/>
            <person name="Pinto D."/>
            <person name="Vollmers J."/>
            <person name="Rivas-Marin E."/>
            <person name="Kohn T."/>
            <person name="Peeters S.H."/>
            <person name="Heuer A."/>
            <person name="Rast P."/>
            <person name="Oberbeckmann S."/>
            <person name="Bunk B."/>
            <person name="Jeske O."/>
            <person name="Meyerdierks A."/>
            <person name="Storesund J.E."/>
            <person name="Kallscheuer N."/>
            <person name="Luecker S."/>
            <person name="Lage O.M."/>
            <person name="Pohl T."/>
            <person name="Merkel B.J."/>
            <person name="Hornburger P."/>
            <person name="Mueller R.-W."/>
            <person name="Bruemmer F."/>
            <person name="Labrenz M."/>
            <person name="Spormann A.M."/>
            <person name="Op den Camp H."/>
            <person name="Overmann J."/>
            <person name="Amann R."/>
            <person name="Jetten M.S.M."/>
            <person name="Mascher T."/>
            <person name="Medema M.H."/>
            <person name="Devos D.P."/>
            <person name="Kaster A.-K."/>
            <person name="Ovreas L."/>
            <person name="Rohde M."/>
            <person name="Galperin M.Y."/>
            <person name="Jogler C."/>
        </authorList>
    </citation>
    <scope>NUCLEOTIDE SEQUENCE [LARGE SCALE GENOMIC DNA]</scope>
    <source>
        <strain evidence="2 3">V22</strain>
    </source>
</reference>
<dbReference type="Proteomes" id="UP000319976">
    <property type="component" value="Chromosome"/>
</dbReference>
<dbReference type="RefSeq" id="WP_145259665.1">
    <property type="nucleotide sequence ID" value="NZ_CP036316.1"/>
</dbReference>
<dbReference type="Pfam" id="PF07585">
    <property type="entry name" value="BBP7"/>
    <property type="match status" value="1"/>
</dbReference>
<sequence precursor="true">MKSICLAIIAVGLGISSAQAQSSNWVSNFQVTDAYTQYSGCGKCYQPCSCPFEPCFKFSIGAIFLERISGPSNTVLVDLGSNEVATANDFDPGLDFGGSWQIAFEKCLCDDKSIEFRYFNVSGLDSEETITNPNGLAFAVSGGTLGSLAFTPVTGQFSYNADLHSFELNLRQDVGSKDIQLIAGVRHFIHNEWFGGTITQNATPTNNAFASFDADNYLTGGQIGADIRLLQCGKFRFETVGKLGCMYNSASAGYNGVHSGTLPALNQSLSVSDDRFSLLGELEVAGVYHFTDCISLRTAYHLLGMTNIATAPGQVAATNIAGPTMDVTSSDILYHGFSVMCEIGIP</sequence>
<dbReference type="InterPro" id="IPR011446">
    <property type="entry name" value="BBP7"/>
</dbReference>
<protein>
    <submittedName>
        <fullName evidence="2">Uncharacterized protein</fullName>
    </submittedName>
</protein>
<keyword evidence="3" id="KW-1185">Reference proteome</keyword>
<organism evidence="2 3">
    <name type="scientific">Calycomorphotria hydatis</name>
    <dbReference type="NCBI Taxonomy" id="2528027"/>
    <lineage>
        <taxon>Bacteria</taxon>
        <taxon>Pseudomonadati</taxon>
        <taxon>Planctomycetota</taxon>
        <taxon>Planctomycetia</taxon>
        <taxon>Planctomycetales</taxon>
        <taxon>Planctomycetaceae</taxon>
        <taxon>Calycomorphotria</taxon>
    </lineage>
</organism>
<name>A0A517T4V7_9PLAN</name>
<evidence type="ECO:0000256" key="1">
    <source>
        <dbReference type="SAM" id="SignalP"/>
    </source>
</evidence>
<dbReference type="KEGG" id="chya:V22_06020"/>
<accession>A0A517T4V7</accession>
<keyword evidence="1" id="KW-0732">Signal</keyword>
<dbReference type="AlphaFoldDB" id="A0A517T4V7"/>
<evidence type="ECO:0000313" key="2">
    <source>
        <dbReference type="EMBL" id="QDT63381.1"/>
    </source>
</evidence>
<gene>
    <name evidence="2" type="ORF">V22_06020</name>
</gene>
<feature type="signal peptide" evidence="1">
    <location>
        <begin position="1"/>
        <end position="20"/>
    </location>
</feature>
<proteinExistence type="predicted"/>
<evidence type="ECO:0000313" key="3">
    <source>
        <dbReference type="Proteomes" id="UP000319976"/>
    </source>
</evidence>
<feature type="chain" id="PRO_5021803078" evidence="1">
    <location>
        <begin position="21"/>
        <end position="346"/>
    </location>
</feature>